<feature type="compositionally biased region" description="Basic and acidic residues" evidence="2">
    <location>
        <begin position="350"/>
        <end position="362"/>
    </location>
</feature>
<evidence type="ECO:0000313" key="4">
    <source>
        <dbReference type="EMBL" id="ATI21087.1"/>
    </source>
</evidence>
<dbReference type="InterPro" id="IPR000215">
    <property type="entry name" value="Serpin_fam"/>
</dbReference>
<dbReference type="Gene3D" id="2.30.39.10">
    <property type="entry name" value="Alpha-1-antitrypsin, domain 1"/>
    <property type="match status" value="2"/>
</dbReference>
<dbReference type="PROSITE" id="PS00284">
    <property type="entry name" value="SERPIN"/>
    <property type="match status" value="1"/>
</dbReference>
<dbReference type="EMBL" id="MF467280">
    <property type="protein sequence ID" value="ATI21087.1"/>
    <property type="molecule type" value="Genomic_DNA"/>
</dbReference>
<dbReference type="Gene3D" id="3.30.497.10">
    <property type="entry name" value="Antithrombin, subunit I, domain 2"/>
    <property type="match status" value="1"/>
</dbReference>
<accession>A0A2C9DSV4</accession>
<dbReference type="InterPro" id="IPR042178">
    <property type="entry name" value="Serpin_sf_1"/>
</dbReference>
<dbReference type="PANTHER" id="PTHR11461">
    <property type="entry name" value="SERINE PROTEASE INHIBITOR, SERPIN"/>
    <property type="match status" value="1"/>
</dbReference>
<dbReference type="InterPro" id="IPR042185">
    <property type="entry name" value="Serpin_sf_2"/>
</dbReference>
<feature type="domain" description="Serpin" evidence="3">
    <location>
        <begin position="37"/>
        <end position="489"/>
    </location>
</feature>
<dbReference type="Pfam" id="PF00079">
    <property type="entry name" value="Serpin"/>
    <property type="match status" value="1"/>
</dbReference>
<dbReference type="PANTHER" id="PTHR11461:SF211">
    <property type="entry name" value="GH10112P-RELATED"/>
    <property type="match status" value="1"/>
</dbReference>
<dbReference type="SMART" id="SM00093">
    <property type="entry name" value="SERPIN"/>
    <property type="match status" value="1"/>
</dbReference>
<dbReference type="InterPro" id="IPR023796">
    <property type="entry name" value="Serpin_dom"/>
</dbReference>
<name>A0A2C9DSV4_9POXV</name>
<keyword evidence="5" id="KW-1185">Reference proteome</keyword>
<reference evidence="4" key="1">
    <citation type="journal article" date="2017" name="Virus Res.">
        <title>Complete genomic characterisation of two novel poxviruses (WKPV and EKPV) from western and eastern grey kangaroos.</title>
        <authorList>
            <person name="Bennett M."/>
            <person name="Tu S.L."/>
            <person name="Upton C."/>
            <person name="McArtor C."/>
            <person name="Gillett A."/>
            <person name="Laird T."/>
            <person name="O'Dea M."/>
        </authorList>
    </citation>
    <scope>NUCLEOTIDE SEQUENCE [LARGE SCALE GENOMIC DNA]</scope>
    <source>
        <strain evidence="4">Western Australia</strain>
    </source>
</reference>
<dbReference type="SUPFAM" id="SSF56574">
    <property type="entry name" value="Serpins"/>
    <property type="match status" value="1"/>
</dbReference>
<protein>
    <submittedName>
        <fullName evidence="4">Serpin</fullName>
    </submittedName>
</protein>
<dbReference type="CDD" id="cd00172">
    <property type="entry name" value="serpin"/>
    <property type="match status" value="1"/>
</dbReference>
<evidence type="ECO:0000256" key="1">
    <source>
        <dbReference type="ARBA" id="ARBA00008009"/>
    </source>
</evidence>
<sequence>MPLSRTFSGLSLLTSLSAILTMESRDASLPPFSELGCDLYSIVNLLTVVEDNIAISPLSVSVSMMMLILGSDGWTRDKLLRAAYLDRGSSDPHESMRDLLLHLRQLRGCLLEIANAMFVDEDYPFSERYASDLEEYYGATVTCYDFHGGVSESASFINRWISILTGDTIPEVVKYIDASSRMVMVSAMYLKGRWALGTGDAMLEIANFKDVSGRSSEVEMLRLNNATMSHCYLSSIDSLAIEIPYELPSDISMILLLPGSQGLNAVESSLTPEFLAKVRSRLEPAQFSLRVPLFSLESSLGLNACLMLMGVNVFDGSADLTGICEDPGLVLSDLLHRCSVHVEGAGPSDPKVHRAVPSDRPDPPSTGYSGISPIPPLENASIINFPLPGYAEGYAAGYAAASAAASAMLASKPSHQDPSGGFPGCTELPPANYGSKDVPSCLCRSKYVSSGGKLVLSRPELVTVDRPFIFLVTHRDTGSILVIGKFCYPFASKSNLSPRE</sequence>
<proteinExistence type="inferred from homology"/>
<dbReference type="InterPro" id="IPR023795">
    <property type="entry name" value="Serpin_CS"/>
</dbReference>
<dbReference type="GO" id="GO:0004867">
    <property type="term" value="F:serine-type endopeptidase inhibitor activity"/>
    <property type="evidence" value="ECO:0007669"/>
    <property type="project" value="InterPro"/>
</dbReference>
<evidence type="ECO:0000259" key="3">
    <source>
        <dbReference type="SMART" id="SM00093"/>
    </source>
</evidence>
<organism evidence="4">
    <name type="scientific">Western grey kangaroopox virus</name>
    <dbReference type="NCBI Taxonomy" id="1566307"/>
    <lineage>
        <taxon>Viruses</taxon>
        <taxon>Varidnaviria</taxon>
        <taxon>Bamfordvirae</taxon>
        <taxon>Nucleocytoviricota</taxon>
        <taxon>Pokkesviricetes</taxon>
        <taxon>Chitovirales</taxon>
        <taxon>Poxviridae</taxon>
        <taxon>Chordopoxvirinae</taxon>
        <taxon>Macropopoxvirus</taxon>
        <taxon>Macropopoxvirus mfuliginosuspox</taxon>
        <taxon>Western kangaroopox virus</taxon>
    </lineage>
</organism>
<evidence type="ECO:0000313" key="5">
    <source>
        <dbReference type="Proteomes" id="UP000318778"/>
    </source>
</evidence>
<comment type="similarity">
    <text evidence="1">Belongs to the serpin family. Poxviruses subfamily.</text>
</comment>
<dbReference type="InterPro" id="IPR036186">
    <property type="entry name" value="Serpin_sf"/>
</dbReference>
<evidence type="ECO:0000256" key="2">
    <source>
        <dbReference type="SAM" id="MobiDB-lite"/>
    </source>
</evidence>
<dbReference type="GO" id="GO:0005615">
    <property type="term" value="C:extracellular space"/>
    <property type="evidence" value="ECO:0007669"/>
    <property type="project" value="InterPro"/>
</dbReference>
<dbReference type="Proteomes" id="UP000318778">
    <property type="component" value="Segment"/>
</dbReference>
<feature type="region of interest" description="Disordered" evidence="2">
    <location>
        <begin position="346"/>
        <end position="371"/>
    </location>
</feature>